<reference evidence="3 4" key="1">
    <citation type="journal article" date="2014" name="Nature">
        <title>The genomic substrate for adaptive radiation in African cichlid fish.</title>
        <authorList>
            <person name="Brawand D."/>
            <person name="Wagner C.E."/>
            <person name="Li Y.I."/>
            <person name="Malinsky M."/>
            <person name="Keller I."/>
            <person name="Fan S."/>
            <person name="Simakov O."/>
            <person name="Ng A.Y."/>
            <person name="Lim Z.W."/>
            <person name="Bezault E."/>
            <person name="Turner-Maier J."/>
            <person name="Johnson J."/>
            <person name="Alcazar R."/>
            <person name="Noh H.J."/>
            <person name="Russell P."/>
            <person name="Aken B."/>
            <person name="Alfoldi J."/>
            <person name="Amemiya C."/>
            <person name="Azzouzi N."/>
            <person name="Baroiller J.F."/>
            <person name="Barloy-Hubler F."/>
            <person name="Berlin A."/>
            <person name="Bloomquist R."/>
            <person name="Carleton K.L."/>
            <person name="Conte M.A."/>
            <person name="D'Cotta H."/>
            <person name="Eshel O."/>
            <person name="Gaffney L."/>
            <person name="Galibert F."/>
            <person name="Gante H.F."/>
            <person name="Gnerre S."/>
            <person name="Greuter L."/>
            <person name="Guyon R."/>
            <person name="Haddad N.S."/>
            <person name="Haerty W."/>
            <person name="Harris R.M."/>
            <person name="Hofmann H.A."/>
            <person name="Hourlier T."/>
            <person name="Hulata G."/>
            <person name="Jaffe D.B."/>
            <person name="Lara M."/>
            <person name="Lee A.P."/>
            <person name="MacCallum I."/>
            <person name="Mwaiko S."/>
            <person name="Nikaido M."/>
            <person name="Nishihara H."/>
            <person name="Ozouf-Costaz C."/>
            <person name="Penman D.J."/>
            <person name="Przybylski D."/>
            <person name="Rakotomanga M."/>
            <person name="Renn S.C.P."/>
            <person name="Ribeiro F.J."/>
            <person name="Ron M."/>
            <person name="Salzburger W."/>
            <person name="Sanchez-Pulido L."/>
            <person name="Santos M.E."/>
            <person name="Searle S."/>
            <person name="Sharpe T."/>
            <person name="Swofford R."/>
            <person name="Tan F.J."/>
            <person name="Williams L."/>
            <person name="Young S."/>
            <person name="Yin S."/>
            <person name="Okada N."/>
            <person name="Kocher T.D."/>
            <person name="Miska E.A."/>
            <person name="Lander E.S."/>
            <person name="Venkatesh B."/>
            <person name="Fernald R.D."/>
            <person name="Meyer A."/>
            <person name="Ponting C.P."/>
            <person name="Streelman J.T."/>
            <person name="Lindblad-Toh K."/>
            <person name="Seehausen O."/>
            <person name="Di Palma F."/>
        </authorList>
    </citation>
    <scope>NUCLEOTIDE SEQUENCE</scope>
</reference>
<dbReference type="STRING" id="106582.ENSMZEP00005022429"/>
<evidence type="ECO:0000256" key="1">
    <source>
        <dbReference type="SAM" id="SignalP"/>
    </source>
</evidence>
<dbReference type="GO" id="GO:0003700">
    <property type="term" value="F:DNA-binding transcription factor activity"/>
    <property type="evidence" value="ECO:0007669"/>
    <property type="project" value="InterPro"/>
</dbReference>
<name>A0A3P9CK75_9CICH</name>
<keyword evidence="1" id="KW-0732">Signal</keyword>
<dbReference type="GeneTree" id="ENSGT00940000179919"/>
<reference evidence="3" key="2">
    <citation type="submission" date="2025-08" db="UniProtKB">
        <authorList>
            <consortium name="Ensembl"/>
        </authorList>
    </citation>
    <scope>IDENTIFICATION</scope>
</reference>
<dbReference type="GO" id="GO:0003677">
    <property type="term" value="F:DNA binding"/>
    <property type="evidence" value="ECO:0007669"/>
    <property type="project" value="InterPro"/>
</dbReference>
<dbReference type="Proteomes" id="UP000265160">
    <property type="component" value="LG14"/>
</dbReference>
<accession>A0A3P9CK75</accession>
<dbReference type="AlphaFoldDB" id="A0A3P9CK75"/>
<dbReference type="PROSITE" id="PS50254">
    <property type="entry name" value="REL_2"/>
    <property type="match status" value="1"/>
</dbReference>
<sequence>MGRLLCSSLSLLLATVVLFPILSLLEEPRKRGRFRYECAGCPVGSILGVSSTKTRQTGPTIEVGVLFSIQILKRDLQDLRGS</sequence>
<proteinExistence type="predicted"/>
<dbReference type="InterPro" id="IPR037059">
    <property type="entry name" value="RHD_DNA_bind_dom_sf"/>
</dbReference>
<feature type="chain" id="PRO_5018022480" description="RHD domain-containing protein" evidence="1">
    <location>
        <begin position="26"/>
        <end position="82"/>
    </location>
</feature>
<evidence type="ECO:0000313" key="3">
    <source>
        <dbReference type="Ensembl" id="ENSMZEP00005022429.1"/>
    </source>
</evidence>
<keyword evidence="4" id="KW-1185">Reference proteome</keyword>
<reference evidence="3" key="3">
    <citation type="submission" date="2025-09" db="UniProtKB">
        <authorList>
            <consortium name="Ensembl"/>
        </authorList>
    </citation>
    <scope>IDENTIFICATION</scope>
</reference>
<evidence type="ECO:0000313" key="4">
    <source>
        <dbReference type="Proteomes" id="UP000265160"/>
    </source>
</evidence>
<dbReference type="InterPro" id="IPR008967">
    <property type="entry name" value="p53-like_TF_DNA-bd_sf"/>
</dbReference>
<dbReference type="Ensembl" id="ENSMZET00005023176.1">
    <property type="protein sequence ID" value="ENSMZEP00005022429.1"/>
    <property type="gene ID" value="ENSMZEG00005016800.1"/>
</dbReference>
<dbReference type="SUPFAM" id="SSF49417">
    <property type="entry name" value="p53-like transcription factors"/>
    <property type="match status" value="1"/>
</dbReference>
<evidence type="ECO:0000259" key="2">
    <source>
        <dbReference type="PROSITE" id="PS50254"/>
    </source>
</evidence>
<feature type="domain" description="RHD" evidence="2">
    <location>
        <begin position="17"/>
        <end position="63"/>
    </location>
</feature>
<dbReference type="Pfam" id="PF00554">
    <property type="entry name" value="RHD_DNA_bind"/>
    <property type="match status" value="1"/>
</dbReference>
<dbReference type="Gene3D" id="2.60.40.340">
    <property type="entry name" value="Rel homology domain (RHD), DNA-binding domain"/>
    <property type="match status" value="1"/>
</dbReference>
<dbReference type="InterPro" id="IPR011539">
    <property type="entry name" value="RHD_DNA_bind_dom"/>
</dbReference>
<protein>
    <recommendedName>
        <fullName evidence="2">RHD domain-containing protein</fullName>
    </recommendedName>
</protein>
<organism evidence="3 4">
    <name type="scientific">Maylandia zebra</name>
    <name type="common">zebra mbuna</name>
    <dbReference type="NCBI Taxonomy" id="106582"/>
    <lineage>
        <taxon>Eukaryota</taxon>
        <taxon>Metazoa</taxon>
        <taxon>Chordata</taxon>
        <taxon>Craniata</taxon>
        <taxon>Vertebrata</taxon>
        <taxon>Euteleostomi</taxon>
        <taxon>Actinopterygii</taxon>
        <taxon>Neopterygii</taxon>
        <taxon>Teleostei</taxon>
        <taxon>Neoteleostei</taxon>
        <taxon>Acanthomorphata</taxon>
        <taxon>Ovalentaria</taxon>
        <taxon>Cichlomorphae</taxon>
        <taxon>Cichliformes</taxon>
        <taxon>Cichlidae</taxon>
        <taxon>African cichlids</taxon>
        <taxon>Pseudocrenilabrinae</taxon>
        <taxon>Haplochromini</taxon>
        <taxon>Maylandia</taxon>
        <taxon>Maylandia zebra complex</taxon>
    </lineage>
</organism>
<feature type="signal peptide" evidence="1">
    <location>
        <begin position="1"/>
        <end position="25"/>
    </location>
</feature>